<comment type="catalytic activity">
    <reaction evidence="8">
        <text>L-tyrosyl-[protein] + ATP = O-phospho-L-tyrosyl-[protein] + ADP + H(+)</text>
        <dbReference type="Rhea" id="RHEA:10596"/>
        <dbReference type="Rhea" id="RHEA-COMP:10136"/>
        <dbReference type="Rhea" id="RHEA-COMP:20101"/>
        <dbReference type="ChEBI" id="CHEBI:15378"/>
        <dbReference type="ChEBI" id="CHEBI:30616"/>
        <dbReference type="ChEBI" id="CHEBI:46858"/>
        <dbReference type="ChEBI" id="CHEBI:61978"/>
        <dbReference type="ChEBI" id="CHEBI:456216"/>
        <dbReference type="EC" id="2.7.10.2"/>
    </reaction>
</comment>
<dbReference type="SUPFAM" id="SSF52540">
    <property type="entry name" value="P-loop containing nucleoside triphosphate hydrolases"/>
    <property type="match status" value="1"/>
</dbReference>
<dbReference type="Gene3D" id="3.40.50.300">
    <property type="entry name" value="P-loop containing nucleotide triphosphate hydrolases"/>
    <property type="match status" value="1"/>
</dbReference>
<dbReference type="CDD" id="cd05387">
    <property type="entry name" value="BY-kinase"/>
    <property type="match status" value="1"/>
</dbReference>
<proteinExistence type="inferred from homology"/>
<sequence>MRVNGQKVRSILITSANKGEGKTFFCSNFALTCSQFQQKTLVIDTDFYSPKMSRENLATGAEGLSNVLIGDATLDEAVMPLNEYLDFLPVGVIPPNPLELIKTQGLEDLLKEALEKYEMVIFDCPPVNIFTDARVFASLCDLGILVVSSGKTTEDDILTAKNFLEKSEIKAIGTVLNNVKYNEKKYDYYGY</sequence>
<keyword evidence="5" id="KW-0418">Kinase</keyword>
<keyword evidence="11" id="KW-1185">Reference proteome</keyword>
<protein>
    <recommendedName>
        <fullName evidence="2">non-specific protein-tyrosine kinase</fullName>
        <ecNumber evidence="2">2.7.10.2</ecNumber>
    </recommendedName>
</protein>
<dbReference type="PANTHER" id="PTHR32309:SF13">
    <property type="entry name" value="FERRIC ENTEROBACTIN TRANSPORT PROTEIN FEPE"/>
    <property type="match status" value="1"/>
</dbReference>
<dbReference type="InterPro" id="IPR005702">
    <property type="entry name" value="Wzc-like_C"/>
</dbReference>
<dbReference type="InterPro" id="IPR027417">
    <property type="entry name" value="P-loop_NTPase"/>
</dbReference>
<name>A0ABN0RE92_9LIST</name>
<evidence type="ECO:0000256" key="7">
    <source>
        <dbReference type="ARBA" id="ARBA00023137"/>
    </source>
</evidence>
<evidence type="ECO:0000259" key="9">
    <source>
        <dbReference type="Pfam" id="PF13614"/>
    </source>
</evidence>
<evidence type="ECO:0000313" key="11">
    <source>
        <dbReference type="Proteomes" id="UP000019249"/>
    </source>
</evidence>
<organism evidence="10 11">
    <name type="scientific">Listeria floridensis FSL S10-1187</name>
    <dbReference type="NCBI Taxonomy" id="1265817"/>
    <lineage>
        <taxon>Bacteria</taxon>
        <taxon>Bacillati</taxon>
        <taxon>Bacillota</taxon>
        <taxon>Bacilli</taxon>
        <taxon>Bacillales</taxon>
        <taxon>Listeriaceae</taxon>
        <taxon>Listeria</taxon>
    </lineage>
</organism>
<dbReference type="Pfam" id="PF13614">
    <property type="entry name" value="AAA_31"/>
    <property type="match status" value="1"/>
</dbReference>
<gene>
    <name evidence="10" type="ORF">MFLO_09712</name>
</gene>
<dbReference type="EMBL" id="AODF01000020">
    <property type="protein sequence ID" value="EUJ30962.1"/>
    <property type="molecule type" value="Genomic_DNA"/>
</dbReference>
<evidence type="ECO:0000256" key="1">
    <source>
        <dbReference type="ARBA" id="ARBA00007316"/>
    </source>
</evidence>
<dbReference type="InterPro" id="IPR025669">
    <property type="entry name" value="AAA_dom"/>
</dbReference>
<dbReference type="InterPro" id="IPR050445">
    <property type="entry name" value="Bact_polysacc_biosynth/exp"/>
</dbReference>
<evidence type="ECO:0000256" key="2">
    <source>
        <dbReference type="ARBA" id="ARBA00011903"/>
    </source>
</evidence>
<accession>A0ABN0RE92</accession>
<keyword evidence="3" id="KW-0808">Transferase</keyword>
<reference evidence="10 11" key="1">
    <citation type="journal article" date="2014" name="Int. J. Syst. Evol. Microbiol.">
        <title>Listeria floridensis sp. nov., Listeria aquatica sp. nov., Listeria cornellensis sp. nov., Listeria riparia sp. nov. and Listeria grandensis sp. nov., from agricultural and natural environments.</title>
        <authorList>
            <person name="den Bakker H.C."/>
            <person name="Warchocki S."/>
            <person name="Wright E.M."/>
            <person name="Allred A.F."/>
            <person name="Ahlstrom C."/>
            <person name="Manuel C.S."/>
            <person name="Stasiewicz M.J."/>
            <person name="Burrell A."/>
            <person name="Roof S."/>
            <person name="Strawn L."/>
            <person name="Fortes E.D."/>
            <person name="Nightingale K.K."/>
            <person name="Kephart D."/>
            <person name="Wiedmann M."/>
        </authorList>
    </citation>
    <scope>NUCLEOTIDE SEQUENCE [LARGE SCALE GENOMIC DNA]</scope>
    <source>
        <strain evidence="10 11">FSL S10-1187</strain>
    </source>
</reference>
<comment type="caution">
    <text evidence="10">The sequence shown here is derived from an EMBL/GenBank/DDBJ whole genome shotgun (WGS) entry which is preliminary data.</text>
</comment>
<comment type="similarity">
    <text evidence="1">Belongs to the CpsD/CapB family.</text>
</comment>
<evidence type="ECO:0000313" key="10">
    <source>
        <dbReference type="EMBL" id="EUJ30962.1"/>
    </source>
</evidence>
<dbReference type="PANTHER" id="PTHR32309">
    <property type="entry name" value="TYROSINE-PROTEIN KINASE"/>
    <property type="match status" value="1"/>
</dbReference>
<evidence type="ECO:0000256" key="3">
    <source>
        <dbReference type="ARBA" id="ARBA00022679"/>
    </source>
</evidence>
<keyword evidence="4" id="KW-0547">Nucleotide-binding</keyword>
<dbReference type="Proteomes" id="UP000019249">
    <property type="component" value="Unassembled WGS sequence"/>
</dbReference>
<dbReference type="NCBIfam" id="TIGR01007">
    <property type="entry name" value="eps_fam"/>
    <property type="match status" value="1"/>
</dbReference>
<evidence type="ECO:0000256" key="8">
    <source>
        <dbReference type="ARBA" id="ARBA00051245"/>
    </source>
</evidence>
<evidence type="ECO:0000256" key="6">
    <source>
        <dbReference type="ARBA" id="ARBA00022840"/>
    </source>
</evidence>
<dbReference type="EC" id="2.7.10.2" evidence="2"/>
<evidence type="ECO:0000256" key="4">
    <source>
        <dbReference type="ARBA" id="ARBA00022741"/>
    </source>
</evidence>
<keyword evidence="7" id="KW-0829">Tyrosine-protein kinase</keyword>
<evidence type="ECO:0000256" key="5">
    <source>
        <dbReference type="ARBA" id="ARBA00022777"/>
    </source>
</evidence>
<keyword evidence="6" id="KW-0067">ATP-binding</keyword>
<feature type="domain" description="AAA" evidence="9">
    <location>
        <begin position="11"/>
        <end position="131"/>
    </location>
</feature>